<dbReference type="RefSeq" id="WP_153269746.1">
    <property type="nucleotide sequence ID" value="NZ_CP043498.1"/>
</dbReference>
<dbReference type="CDD" id="cd21631">
    <property type="entry name" value="RHH_CopG_NikR-like"/>
    <property type="match status" value="1"/>
</dbReference>
<gene>
    <name evidence="2" type="ORF">FZ934_02335</name>
</gene>
<dbReference type="EMBL" id="CP043498">
    <property type="protein sequence ID" value="QFY59376.1"/>
    <property type="molecule type" value="Genomic_DNA"/>
</dbReference>
<dbReference type="GO" id="GO:0006355">
    <property type="term" value="P:regulation of DNA-templated transcription"/>
    <property type="evidence" value="ECO:0007669"/>
    <property type="project" value="InterPro"/>
</dbReference>
<dbReference type="KEGG" id="rgr:FZ934_02335"/>
<dbReference type="AlphaFoldDB" id="A0A5Q0C0H7"/>
<protein>
    <submittedName>
        <fullName evidence="2">Ribbon-helix-helix protein, CopG family</fullName>
    </submittedName>
</protein>
<proteinExistence type="predicted"/>
<organism evidence="2 3">
    <name type="scientific">Rhizobium grahamii</name>
    <dbReference type="NCBI Taxonomy" id="1120045"/>
    <lineage>
        <taxon>Bacteria</taxon>
        <taxon>Pseudomonadati</taxon>
        <taxon>Pseudomonadota</taxon>
        <taxon>Alphaproteobacteria</taxon>
        <taxon>Hyphomicrobiales</taxon>
        <taxon>Rhizobiaceae</taxon>
        <taxon>Rhizobium/Agrobacterium group</taxon>
        <taxon>Rhizobium</taxon>
    </lineage>
</organism>
<keyword evidence="3" id="KW-1185">Reference proteome</keyword>
<evidence type="ECO:0000313" key="3">
    <source>
        <dbReference type="Proteomes" id="UP000326881"/>
    </source>
</evidence>
<dbReference type="Pfam" id="PF01402">
    <property type="entry name" value="RHH_1"/>
    <property type="match status" value="1"/>
</dbReference>
<dbReference type="InterPro" id="IPR002145">
    <property type="entry name" value="CopG"/>
</dbReference>
<dbReference type="InterPro" id="IPR013321">
    <property type="entry name" value="Arc_rbn_hlx_hlx"/>
</dbReference>
<sequence>MARTLVDIGDNDLKALDDLAATKNVSRASLIRKAVSAFLEQSSVDHRSQAFGLWGDRKVDGLAYQEEIRGEW</sequence>
<dbReference type="OrthoDB" id="9806368at2"/>
<name>A0A5Q0C0H7_9HYPH</name>
<evidence type="ECO:0000259" key="1">
    <source>
        <dbReference type="Pfam" id="PF01402"/>
    </source>
</evidence>
<dbReference type="Proteomes" id="UP000326881">
    <property type="component" value="Chromosome"/>
</dbReference>
<dbReference type="Gene3D" id="1.10.1220.10">
    <property type="entry name" value="Met repressor-like"/>
    <property type="match status" value="1"/>
</dbReference>
<accession>A0A5Q0C0H7</accession>
<evidence type="ECO:0000313" key="2">
    <source>
        <dbReference type="EMBL" id="QFY59376.1"/>
    </source>
</evidence>
<feature type="domain" description="Ribbon-helix-helix protein CopG" evidence="1">
    <location>
        <begin position="6"/>
        <end position="41"/>
    </location>
</feature>
<reference evidence="2 3" key="1">
    <citation type="submission" date="2019-08" db="EMBL/GenBank/DDBJ databases">
        <title>Prosopis cineraria nodule microbiome.</title>
        <authorList>
            <person name="Ali R."/>
            <person name="Chaluvadi S.R."/>
            <person name="Wang X."/>
        </authorList>
    </citation>
    <scope>NUCLEOTIDE SEQUENCE [LARGE SCALE GENOMIC DNA]</scope>
    <source>
        <strain evidence="2 3">BG7</strain>
    </source>
</reference>